<sequence length="368" mass="36977">MRGRNYAIALLALALAGCGHAAQSAPTRAHGDFVKHPDSVQAGSFDGDTTTYGIGINVLVPTGTCAIGIGTYKTGYDTIGDNWNGSADCTSFKLPDHAPTGTSLAPNPTSAIGQPGGSVIVGAATVQRLDPDGTVTSLADLGLGSTGKVTALAQTGNRLLIAGSQNNGYPAPKLWTSTDGGKTATPVQLPATKGDVGALAANDGTVVAVEAAAEKNTDGSRQLGVWRSLDGGQNWQLTKFATGQSEVTPTGVLHTTGGWLIFGNTSDGQQTGTFLATSSDGAAWKVVDASFLGGGVVTGVTGTDVNDLVFTGQTTIAVGQQACGLAWTGALGSMTRVDLGCDDVPKAVTTLSDGRVVVVGGTAVWVRA</sequence>
<organism evidence="2 3">
    <name type="scientific">Kutzneria buriramensis</name>
    <dbReference type="NCBI Taxonomy" id="1045776"/>
    <lineage>
        <taxon>Bacteria</taxon>
        <taxon>Bacillati</taxon>
        <taxon>Actinomycetota</taxon>
        <taxon>Actinomycetes</taxon>
        <taxon>Pseudonocardiales</taxon>
        <taxon>Pseudonocardiaceae</taxon>
        <taxon>Kutzneria</taxon>
    </lineage>
</organism>
<feature type="chain" id="PRO_5017795024" description="BNR repeat protein" evidence="1">
    <location>
        <begin position="22"/>
        <end position="368"/>
    </location>
</feature>
<dbReference type="Proteomes" id="UP000256269">
    <property type="component" value="Unassembled WGS sequence"/>
</dbReference>
<dbReference type="AlphaFoldDB" id="A0A3E0HUY4"/>
<evidence type="ECO:0008006" key="4">
    <source>
        <dbReference type="Google" id="ProtNLM"/>
    </source>
</evidence>
<dbReference type="RefSeq" id="WP_116174751.1">
    <property type="nucleotide sequence ID" value="NZ_CP144375.1"/>
</dbReference>
<dbReference type="OrthoDB" id="3286540at2"/>
<keyword evidence="1" id="KW-0732">Signal</keyword>
<dbReference type="EMBL" id="QUNO01000004">
    <property type="protein sequence ID" value="REH50248.1"/>
    <property type="molecule type" value="Genomic_DNA"/>
</dbReference>
<dbReference type="InterPro" id="IPR015943">
    <property type="entry name" value="WD40/YVTN_repeat-like_dom_sf"/>
</dbReference>
<feature type="signal peptide" evidence="1">
    <location>
        <begin position="1"/>
        <end position="21"/>
    </location>
</feature>
<protein>
    <recommendedName>
        <fullName evidence="4">BNR repeat protein</fullName>
    </recommendedName>
</protein>
<comment type="caution">
    <text evidence="2">The sequence shown here is derived from an EMBL/GenBank/DDBJ whole genome shotgun (WGS) entry which is preliminary data.</text>
</comment>
<dbReference type="Gene3D" id="2.130.10.10">
    <property type="entry name" value="YVTN repeat-like/Quinoprotein amine dehydrogenase"/>
    <property type="match status" value="1"/>
</dbReference>
<proteinExistence type="predicted"/>
<dbReference type="PROSITE" id="PS51257">
    <property type="entry name" value="PROKAR_LIPOPROTEIN"/>
    <property type="match status" value="1"/>
</dbReference>
<dbReference type="InterPro" id="IPR036278">
    <property type="entry name" value="Sialidase_sf"/>
</dbReference>
<evidence type="ECO:0000256" key="1">
    <source>
        <dbReference type="SAM" id="SignalP"/>
    </source>
</evidence>
<gene>
    <name evidence="2" type="ORF">BCF44_104524</name>
</gene>
<accession>A0A3E0HUY4</accession>
<evidence type="ECO:0000313" key="3">
    <source>
        <dbReference type="Proteomes" id="UP000256269"/>
    </source>
</evidence>
<dbReference type="SUPFAM" id="SSF50939">
    <property type="entry name" value="Sialidases"/>
    <property type="match status" value="1"/>
</dbReference>
<evidence type="ECO:0000313" key="2">
    <source>
        <dbReference type="EMBL" id="REH50248.1"/>
    </source>
</evidence>
<keyword evidence="3" id="KW-1185">Reference proteome</keyword>
<name>A0A3E0HUY4_9PSEU</name>
<reference evidence="2 3" key="1">
    <citation type="submission" date="2018-08" db="EMBL/GenBank/DDBJ databases">
        <title>Genomic Encyclopedia of Archaeal and Bacterial Type Strains, Phase II (KMG-II): from individual species to whole genera.</title>
        <authorList>
            <person name="Goeker M."/>
        </authorList>
    </citation>
    <scope>NUCLEOTIDE SEQUENCE [LARGE SCALE GENOMIC DNA]</scope>
    <source>
        <strain evidence="2 3">DSM 45791</strain>
    </source>
</reference>